<evidence type="ECO:0000313" key="3">
    <source>
        <dbReference type="Proteomes" id="UP000283666"/>
    </source>
</evidence>
<dbReference type="Proteomes" id="UP000283666">
    <property type="component" value="Unassembled WGS sequence"/>
</dbReference>
<dbReference type="GO" id="GO:0006355">
    <property type="term" value="P:regulation of DNA-templated transcription"/>
    <property type="evidence" value="ECO:0007669"/>
    <property type="project" value="InterPro"/>
</dbReference>
<organism evidence="2 3">
    <name type="scientific">Neisseria meningitidis</name>
    <dbReference type="NCBI Taxonomy" id="487"/>
    <lineage>
        <taxon>Bacteria</taxon>
        <taxon>Pseudomonadati</taxon>
        <taxon>Pseudomonadota</taxon>
        <taxon>Betaproteobacteria</taxon>
        <taxon>Neisseriales</taxon>
        <taxon>Neisseriaceae</taxon>
        <taxon>Neisseria</taxon>
    </lineage>
</organism>
<dbReference type="InterPro" id="IPR008687">
    <property type="entry name" value="MobC"/>
</dbReference>
<gene>
    <name evidence="2" type="ORF">COH52_03895</name>
</gene>
<comment type="caution">
    <text evidence="2">The sequence shown here is derived from an EMBL/GenBank/DDBJ whole genome shotgun (WGS) entry which is preliminary data.</text>
</comment>
<protein>
    <submittedName>
        <fullName evidence="2">Mobilization protein</fullName>
    </submittedName>
</protein>
<accession>A0A425B4A5</accession>
<name>A0A425B4A5_NEIME</name>
<proteinExistence type="predicted"/>
<dbReference type="AlphaFoldDB" id="A0A425B4A5"/>
<evidence type="ECO:0000259" key="1">
    <source>
        <dbReference type="Pfam" id="PF05713"/>
    </source>
</evidence>
<feature type="domain" description="Bacterial mobilisation" evidence="1">
    <location>
        <begin position="113"/>
        <end position="132"/>
    </location>
</feature>
<reference evidence="2 3" key="1">
    <citation type="submission" date="2017-09" db="EMBL/GenBank/DDBJ databases">
        <title>Phenotypic and genotypic characterization of Colombian isolates of Neisseria meningitidis recovered from invasive disease.</title>
        <authorList>
            <person name="Duarte C."/>
            <person name="Gabastou J.M."/>
            <person name="Moreno J."/>
        </authorList>
    </citation>
    <scope>NUCLEOTIDE SEQUENCE [LARGE SCALE GENOMIC DNA]</scope>
    <source>
        <strain evidence="2 3">INS-Nm1012</strain>
    </source>
</reference>
<evidence type="ECO:0000313" key="2">
    <source>
        <dbReference type="EMBL" id="RQK79899.1"/>
    </source>
</evidence>
<dbReference type="SUPFAM" id="SSF47598">
    <property type="entry name" value="Ribbon-helix-helix"/>
    <property type="match status" value="1"/>
</dbReference>
<sequence>MFVKFNDDEINQLKQIAQQRYGKASVSLLAKKLLQEQIRQPENLIETNQEENIENQRITLRLPPTQYTYLAHKAELQHSSLNDTVRDIIAEYITKNPTLSNAEVQAIYQSNSQLLRIGRNLNQIAKQLNNFEPTSLTSQHITNLHQYIQNHTEKVGKIIGRFNQTRQGKIP</sequence>
<dbReference type="InterPro" id="IPR010985">
    <property type="entry name" value="Ribbon_hlx_hlx"/>
</dbReference>
<dbReference type="EMBL" id="NWZY01000007">
    <property type="protein sequence ID" value="RQK79899.1"/>
    <property type="molecule type" value="Genomic_DNA"/>
</dbReference>
<dbReference type="Pfam" id="PF05713">
    <property type="entry name" value="MobC"/>
    <property type="match status" value="1"/>
</dbReference>